<dbReference type="EMBL" id="JBHSDT010000004">
    <property type="protein sequence ID" value="MFC4402445.1"/>
    <property type="molecule type" value="Genomic_DNA"/>
</dbReference>
<protein>
    <submittedName>
        <fullName evidence="1">Chorismate pyruvate-lyase family protein</fullName>
    </submittedName>
</protein>
<gene>
    <name evidence="1" type="ORF">ACFOY7_05115</name>
</gene>
<dbReference type="Proteomes" id="UP001595882">
    <property type="component" value="Unassembled WGS sequence"/>
</dbReference>
<dbReference type="RefSeq" id="WP_390250042.1">
    <property type="nucleotide sequence ID" value="NZ_JBHSDT010000004.1"/>
</dbReference>
<dbReference type="InterPro" id="IPR002800">
    <property type="entry name" value="Rv2949c-like"/>
</dbReference>
<keyword evidence="1" id="KW-0670">Pyruvate</keyword>
<proteinExistence type="predicted"/>
<dbReference type="Pfam" id="PF01947">
    <property type="entry name" value="Rv2949c-like"/>
    <property type="match status" value="1"/>
</dbReference>
<dbReference type="SUPFAM" id="SSF64288">
    <property type="entry name" value="Chorismate lyase-like"/>
    <property type="match status" value="1"/>
</dbReference>
<reference evidence="2" key="1">
    <citation type="journal article" date="2019" name="Int. J. Syst. Evol. Microbiol.">
        <title>The Global Catalogue of Microorganisms (GCM) 10K type strain sequencing project: providing services to taxonomists for standard genome sequencing and annotation.</title>
        <authorList>
            <consortium name="The Broad Institute Genomics Platform"/>
            <consortium name="The Broad Institute Genome Sequencing Center for Infectious Disease"/>
            <person name="Wu L."/>
            <person name="Ma J."/>
        </authorList>
    </citation>
    <scope>NUCLEOTIDE SEQUENCE [LARGE SCALE GENOMIC DNA]</scope>
    <source>
        <strain evidence="2">CCUG 37865</strain>
    </source>
</reference>
<dbReference type="InterPro" id="IPR028978">
    <property type="entry name" value="Chorismate_lyase_/UTRA_dom_sf"/>
</dbReference>
<keyword evidence="2" id="KW-1185">Reference proteome</keyword>
<organism evidence="1 2">
    <name type="scientific">Gracilibacillus xinjiangensis</name>
    <dbReference type="NCBI Taxonomy" id="1193282"/>
    <lineage>
        <taxon>Bacteria</taxon>
        <taxon>Bacillati</taxon>
        <taxon>Bacillota</taxon>
        <taxon>Bacilli</taxon>
        <taxon>Bacillales</taxon>
        <taxon>Bacillaceae</taxon>
        <taxon>Gracilibacillus</taxon>
    </lineage>
</organism>
<evidence type="ECO:0000313" key="2">
    <source>
        <dbReference type="Proteomes" id="UP001595882"/>
    </source>
</evidence>
<evidence type="ECO:0000313" key="1">
    <source>
        <dbReference type="EMBL" id="MFC4402445.1"/>
    </source>
</evidence>
<sequence length="198" mass="22311">MEDAHFKGNKSNLLKKLIFDVLLITDGRTTDILEHLLNEKVKVKVIQQGLLEGADEQKTGENSGVRNYIRESVLIGEKSGVVVSHNIALVYSKNVPPTLFENIANKQDGIGKAISSLGMRTYREVLDCGFVNKEEAVDLFQLPVNIQLPDSNNQIPYKKYFVYFGPSPGIQLVEYFNPNILTHRLQQETTKEHPKEKG</sequence>
<accession>A0ABV8WSP9</accession>
<dbReference type="Gene3D" id="3.40.1410.10">
    <property type="entry name" value="Chorismate lyase-like"/>
    <property type="match status" value="1"/>
</dbReference>
<comment type="caution">
    <text evidence="1">The sequence shown here is derived from an EMBL/GenBank/DDBJ whole genome shotgun (WGS) entry which is preliminary data.</text>
</comment>
<name>A0ABV8WSP9_9BACI</name>